<keyword evidence="8" id="KW-0119">Carbohydrate metabolism</keyword>
<reference evidence="12" key="1">
    <citation type="submission" date="2014-12" db="EMBL/GenBank/DDBJ databases">
        <title>Genome Sequence of Valsa Canker Pathogens Uncovers a Specific Adaption of Colonization on Woody Bark.</title>
        <authorList>
            <person name="Yin Z."/>
            <person name="Liu H."/>
            <person name="Gao X."/>
            <person name="Li Z."/>
            <person name="Song N."/>
            <person name="Ke X."/>
            <person name="Dai Q."/>
            <person name="Wu Y."/>
            <person name="Sun Y."/>
            <person name="Xu J.-R."/>
            <person name="Kang Z.K."/>
            <person name="Wang L."/>
            <person name="Huang L."/>
        </authorList>
    </citation>
    <scope>NUCLEOTIDE SEQUENCE [LARGE SCALE GENOMIC DNA]</scope>
    <source>
        <strain evidence="12">SXYL134</strain>
    </source>
</reference>
<feature type="compositionally biased region" description="Low complexity" evidence="9">
    <location>
        <begin position="305"/>
        <end position="319"/>
    </location>
</feature>
<feature type="compositionally biased region" description="Polar residues" evidence="9">
    <location>
        <begin position="844"/>
        <end position="866"/>
    </location>
</feature>
<dbReference type="InterPro" id="IPR002139">
    <property type="entry name" value="Ribo/fructo_kinase"/>
</dbReference>
<dbReference type="SUPFAM" id="SSF53613">
    <property type="entry name" value="Ribokinase-like"/>
    <property type="match status" value="1"/>
</dbReference>
<dbReference type="PANTHER" id="PTHR10584:SF166">
    <property type="entry name" value="RIBOKINASE"/>
    <property type="match status" value="1"/>
</dbReference>
<keyword evidence="3" id="KW-0547">Nucleotide-binding</keyword>
<feature type="compositionally biased region" description="Low complexity" evidence="9">
    <location>
        <begin position="966"/>
        <end position="984"/>
    </location>
</feature>
<evidence type="ECO:0000259" key="10">
    <source>
        <dbReference type="PROSITE" id="PS00028"/>
    </source>
</evidence>
<dbReference type="STRING" id="694573.A0A194USU8"/>
<evidence type="ECO:0000256" key="6">
    <source>
        <dbReference type="ARBA" id="ARBA00022842"/>
    </source>
</evidence>
<dbReference type="CDD" id="cd01174">
    <property type="entry name" value="ribokinase"/>
    <property type="match status" value="1"/>
</dbReference>
<dbReference type="Pfam" id="PF00294">
    <property type="entry name" value="PfkB"/>
    <property type="match status" value="1"/>
</dbReference>
<dbReference type="EMBL" id="KN714676">
    <property type="protein sequence ID" value="KUI54767.1"/>
    <property type="molecule type" value="Genomic_DNA"/>
</dbReference>
<dbReference type="PRINTS" id="PR00990">
    <property type="entry name" value="RIBOKINASE"/>
</dbReference>
<feature type="region of interest" description="Disordered" evidence="9">
    <location>
        <begin position="1"/>
        <end position="51"/>
    </location>
</feature>
<evidence type="ECO:0000256" key="5">
    <source>
        <dbReference type="ARBA" id="ARBA00022840"/>
    </source>
</evidence>
<feature type="region of interest" description="Disordered" evidence="9">
    <location>
        <begin position="279"/>
        <end position="319"/>
    </location>
</feature>
<evidence type="ECO:0000256" key="1">
    <source>
        <dbReference type="ARBA" id="ARBA00022679"/>
    </source>
</evidence>
<dbReference type="PROSITE" id="PS00028">
    <property type="entry name" value="ZINC_FINGER_C2H2_1"/>
    <property type="match status" value="1"/>
</dbReference>
<keyword evidence="2" id="KW-0479">Metal-binding</keyword>
<keyword evidence="4" id="KW-0418">Kinase</keyword>
<dbReference type="GO" id="GO:0005524">
    <property type="term" value="F:ATP binding"/>
    <property type="evidence" value="ECO:0007669"/>
    <property type="project" value="UniProtKB-KW"/>
</dbReference>
<evidence type="ECO:0000313" key="12">
    <source>
        <dbReference type="Proteomes" id="UP000078576"/>
    </source>
</evidence>
<dbReference type="GO" id="GO:0004747">
    <property type="term" value="F:ribokinase activity"/>
    <property type="evidence" value="ECO:0007669"/>
    <property type="project" value="InterPro"/>
</dbReference>
<protein>
    <recommendedName>
        <fullName evidence="10">C2H2-type domain-containing protein</fullName>
    </recommendedName>
</protein>
<feature type="compositionally biased region" description="Polar residues" evidence="9">
    <location>
        <begin position="279"/>
        <end position="304"/>
    </location>
</feature>
<dbReference type="InterPro" id="IPR013087">
    <property type="entry name" value="Znf_C2H2_type"/>
</dbReference>
<dbReference type="InterPro" id="IPR029056">
    <property type="entry name" value="Ribokinase-like"/>
</dbReference>
<dbReference type="InterPro" id="IPR011611">
    <property type="entry name" value="PfkB_dom"/>
</dbReference>
<feature type="region of interest" description="Disordered" evidence="9">
    <location>
        <begin position="948"/>
        <end position="984"/>
    </location>
</feature>
<evidence type="ECO:0000313" key="11">
    <source>
        <dbReference type="EMBL" id="KUI54767.1"/>
    </source>
</evidence>
<feature type="domain" description="C2H2-type" evidence="10">
    <location>
        <begin position="96"/>
        <end position="120"/>
    </location>
</feature>
<keyword evidence="5" id="KW-0067">ATP-binding</keyword>
<feature type="region of interest" description="Disordered" evidence="9">
    <location>
        <begin position="579"/>
        <end position="605"/>
    </location>
</feature>
<keyword evidence="1" id="KW-0808">Transferase</keyword>
<evidence type="ECO:0000256" key="8">
    <source>
        <dbReference type="ARBA" id="ARBA00023277"/>
    </source>
</evidence>
<organism evidence="11 12">
    <name type="scientific">Cytospora mali</name>
    <name type="common">Apple Valsa canker fungus</name>
    <name type="synonym">Valsa mali</name>
    <dbReference type="NCBI Taxonomy" id="578113"/>
    <lineage>
        <taxon>Eukaryota</taxon>
        <taxon>Fungi</taxon>
        <taxon>Dikarya</taxon>
        <taxon>Ascomycota</taxon>
        <taxon>Pezizomycotina</taxon>
        <taxon>Sordariomycetes</taxon>
        <taxon>Sordariomycetidae</taxon>
        <taxon>Diaporthales</taxon>
        <taxon>Cytosporaceae</taxon>
        <taxon>Cytospora</taxon>
    </lineage>
</organism>
<evidence type="ECO:0000256" key="2">
    <source>
        <dbReference type="ARBA" id="ARBA00022723"/>
    </source>
</evidence>
<evidence type="ECO:0000256" key="3">
    <source>
        <dbReference type="ARBA" id="ARBA00022741"/>
    </source>
</evidence>
<dbReference type="InterPro" id="IPR011877">
    <property type="entry name" value="Ribokinase"/>
</dbReference>
<evidence type="ECO:0000256" key="4">
    <source>
        <dbReference type="ARBA" id="ARBA00022777"/>
    </source>
</evidence>
<dbReference type="PANTHER" id="PTHR10584">
    <property type="entry name" value="SUGAR KINASE"/>
    <property type="match status" value="1"/>
</dbReference>
<sequence>MGWETIDDDLAGPSYTTRQPSFATVDRSRSHRSPRSRWSSTSTPDPTAKTSTTSISLSCVTRETSQDDCSYSRFLAWAAVRRNSCRLMSSSEKLSCPLHRCRKQFQDHESMLKHLAACQHLTTREYWCYDHMRIERFDDTKCKRCISHPSRRRKMLSMAKSFFSTLGHKSKRPPELDFDVDDNMMVAPPSYDESLSFDPPAKSELSSTEILEIDSNEVSVPQVSVTEALIPAIDPHLLHELDSTMIPMQTGMQWQPTPCYPPPMNNHFFSAAPAYESLSATTPAPQGPSPNAMQNRQAPRSKNLSPSSSVRSTTSTVSNVSNVSSITTSSIWSTPSTAWSGQETNLTSLSRDNSFDDFNKQCPSDPLYVLPEIPELPADMPAMPELSSGDFAGFQDPLFFPDSNLAISYPDDFGLEEETAESLVLHPMTTGCSALFQSEVKSLVALAWEALKEHIISSQNKIQHVHNPLADQLRMLSAETIALKGLSYLRRILGGDPPISPLDTLCLVHVVYSFSLVVYKGDFVYGENATRRSHEFFAQSLVYATWFASEDQVFFRELAKAIWQPLDIADEQLTQLMREQSVPPRHSTSNKGKEHATGPYGTGDDKTDPLVLAAQNFLDELEMSAILSSSFDTLASDLRAKHSEDASIGGNIDDQVTVNGEDLVKVLSILIKQFHDVDGLFAKLSQVTQRLSNGLVCSTRRFELEALQAGQSCIVPVKYFDDYMPLVRSLCNPIYELDGNPRASRRQEYYSLGLALSEEVITELNKEASDVMLDADAISEDESDHDGLFASLTPPLTDDLMDMDMEYQPLLDLGLNFNASAKPKLDKHARSSSSASSSSAPLKASTTAGSAQSPFDSSGASSNHAAQTPSSSESPPQQKVEADACCELCGYRPKGDPRWFHGSMTKHKKLQHSTEPPKLYRCSYPGCNSVYKNRPDNLRQHQLEKNHFVEGVDGTSRRPSKRRRVASSGGSSSSSSSAPTTDAGATSHVSMVGAVGADTYGQILLDSLSAHGVDVGGVIAPASLKTGMAIIIVDEPTGQNRIVLSPEANHQGMAPADFESAIWPRTTGTGGKPDLLIMQLEVPLATVLKALEAARREDIPVLLNPAPAVVLPEEVYRGLAHLVVNETEAATLAGVPVETLDTEEGCRGVAGVFVGRGVVAVIITLGGRGVYYKSGAAEGLVPAEKVREVVDTTAAGDTFVGQYALEVVSGKGEFDVAAAVRKSNRASAITVQRKGAAASIPWRDEVV</sequence>
<feature type="compositionally biased region" description="Low complexity" evidence="9">
    <location>
        <begin position="36"/>
        <end position="47"/>
    </location>
</feature>
<accession>A0A194USU8</accession>
<evidence type="ECO:0000256" key="7">
    <source>
        <dbReference type="ARBA" id="ARBA00022958"/>
    </source>
</evidence>
<name>A0A194USU8_CYTMA</name>
<dbReference type="GO" id="GO:0006014">
    <property type="term" value="P:D-ribose metabolic process"/>
    <property type="evidence" value="ECO:0007669"/>
    <property type="project" value="InterPro"/>
</dbReference>
<dbReference type="OrthoDB" id="5366163at2759"/>
<feature type="region of interest" description="Disordered" evidence="9">
    <location>
        <begin position="826"/>
        <end position="879"/>
    </location>
</feature>
<proteinExistence type="predicted"/>
<keyword evidence="12" id="KW-1185">Reference proteome</keyword>
<dbReference type="SMART" id="SM00355">
    <property type="entry name" value="ZnF_C2H2"/>
    <property type="match status" value="2"/>
</dbReference>
<evidence type="ECO:0000256" key="9">
    <source>
        <dbReference type="SAM" id="MobiDB-lite"/>
    </source>
</evidence>
<dbReference type="AlphaFoldDB" id="A0A194USU8"/>
<dbReference type="GO" id="GO:0046872">
    <property type="term" value="F:metal ion binding"/>
    <property type="evidence" value="ECO:0007669"/>
    <property type="project" value="UniProtKB-KW"/>
</dbReference>
<keyword evidence="6" id="KW-0460">Magnesium</keyword>
<dbReference type="Gene3D" id="3.40.1190.20">
    <property type="match status" value="1"/>
</dbReference>
<keyword evidence="7" id="KW-0630">Potassium</keyword>
<feature type="compositionally biased region" description="Low complexity" evidence="9">
    <location>
        <begin position="867"/>
        <end position="878"/>
    </location>
</feature>
<gene>
    <name evidence="11" type="ORF">VP1G_02172</name>
</gene>
<dbReference type="Proteomes" id="UP000078576">
    <property type="component" value="Unassembled WGS sequence"/>
</dbReference>
<feature type="compositionally biased region" description="Low complexity" evidence="9">
    <location>
        <begin position="831"/>
        <end position="840"/>
    </location>
</feature>
<feature type="compositionally biased region" description="Acidic residues" evidence="9">
    <location>
        <begin position="1"/>
        <end position="10"/>
    </location>
</feature>